<dbReference type="AlphaFoldDB" id="A0A2A4F3I4"/>
<dbReference type="Proteomes" id="UP000218022">
    <property type="component" value="Unassembled WGS sequence"/>
</dbReference>
<evidence type="ECO:0000256" key="1">
    <source>
        <dbReference type="SAM" id="MobiDB-lite"/>
    </source>
</evidence>
<evidence type="ECO:0000313" key="3">
    <source>
        <dbReference type="Proteomes" id="UP000218022"/>
    </source>
</evidence>
<reference evidence="2 3" key="1">
    <citation type="submission" date="2017-01" db="EMBL/GenBank/DDBJ databases">
        <title>Whole-Genome Shotgun Sequencing of Two beta-Proteobacterial Species in Search of the Bulgecin Biosynthetic Cluster.</title>
        <authorList>
            <person name="Horsman M.E."/>
            <person name="Marous D.R."/>
            <person name="Li R."/>
            <person name="Oliver R.A."/>
            <person name="Byun B."/>
            <person name="Emrich S.J."/>
            <person name="Boggess B."/>
            <person name="Townsend C.A."/>
            <person name="Mobashery S."/>
        </authorList>
    </citation>
    <scope>NUCLEOTIDE SEQUENCE [LARGE SCALE GENOMIC DNA]</scope>
    <source>
        <strain evidence="2 3">ATCC 31363</strain>
    </source>
</reference>
<accession>A0A2A4F3I4</accession>
<comment type="caution">
    <text evidence="2">The sequence shown here is derived from an EMBL/GenBank/DDBJ whole genome shotgun (WGS) entry which is preliminary data.</text>
</comment>
<protein>
    <submittedName>
        <fullName evidence="2">Uncharacterized protein</fullName>
    </submittedName>
</protein>
<gene>
    <name evidence="2" type="ORF">BWP39_03215</name>
</gene>
<feature type="compositionally biased region" description="Polar residues" evidence="1">
    <location>
        <begin position="1"/>
        <end position="10"/>
    </location>
</feature>
<name>A0A2A4F3I4_9BURK</name>
<feature type="region of interest" description="Disordered" evidence="1">
    <location>
        <begin position="66"/>
        <end position="87"/>
    </location>
</feature>
<sequence length="109" mass="12125">MARQESQLTRRLNLGSKRNAAGRYEASNSSVETRRKLWETNAAMCVENLIPGLWLGRVQDAGVEIPEDATGWPNNPRKLPEAGKTHGVGDYYPVGDDYAVTEHLKTTKL</sequence>
<dbReference type="EMBL" id="MTZV01000002">
    <property type="protein sequence ID" value="PCE27527.1"/>
    <property type="molecule type" value="Genomic_DNA"/>
</dbReference>
<proteinExistence type="predicted"/>
<evidence type="ECO:0000313" key="2">
    <source>
        <dbReference type="EMBL" id="PCE27527.1"/>
    </source>
</evidence>
<feature type="region of interest" description="Disordered" evidence="1">
    <location>
        <begin position="1"/>
        <end position="31"/>
    </location>
</feature>
<organism evidence="2 3">
    <name type="scientific">Paraburkholderia acidicola</name>
    <dbReference type="NCBI Taxonomy" id="1912599"/>
    <lineage>
        <taxon>Bacteria</taxon>
        <taxon>Pseudomonadati</taxon>
        <taxon>Pseudomonadota</taxon>
        <taxon>Betaproteobacteria</taxon>
        <taxon>Burkholderiales</taxon>
        <taxon>Burkholderiaceae</taxon>
        <taxon>Paraburkholderia</taxon>
    </lineage>
</organism>